<feature type="compositionally biased region" description="Basic and acidic residues" evidence="1">
    <location>
        <begin position="97"/>
        <end position="118"/>
    </location>
</feature>
<dbReference type="AlphaFoldDB" id="A0A2S0WT61"/>
<feature type="region of interest" description="Disordered" evidence="1">
    <location>
        <begin position="1"/>
        <end position="70"/>
    </location>
</feature>
<dbReference type="InterPro" id="IPR016047">
    <property type="entry name" value="M23ase_b-sheet_dom"/>
</dbReference>
<evidence type="ECO:0000256" key="1">
    <source>
        <dbReference type="SAM" id="MobiDB-lite"/>
    </source>
</evidence>
<keyword evidence="2" id="KW-1133">Transmembrane helix</keyword>
<name>A0A2S0WT61_9MICO</name>
<accession>A0A2S0WT61</accession>
<organism evidence="4 5">
    <name type="scientific">Agromyces badenianii</name>
    <dbReference type="NCBI Taxonomy" id="2080742"/>
    <lineage>
        <taxon>Bacteria</taxon>
        <taxon>Bacillati</taxon>
        <taxon>Actinomycetota</taxon>
        <taxon>Actinomycetes</taxon>
        <taxon>Micrococcales</taxon>
        <taxon>Microbacteriaceae</taxon>
        <taxon>Agromyces</taxon>
    </lineage>
</organism>
<reference evidence="4 5" key="1">
    <citation type="submission" date="2018-04" db="EMBL/GenBank/DDBJ databases">
        <authorList>
            <person name="Li J."/>
        </authorList>
    </citation>
    <scope>NUCLEOTIDE SEQUENCE [LARGE SCALE GENOMIC DNA]</scope>
    <source>
        <strain evidence="5">30A</strain>
    </source>
</reference>
<gene>
    <name evidence="4" type="ORF">DCE93_01660</name>
</gene>
<keyword evidence="2" id="KW-0812">Transmembrane</keyword>
<dbReference type="CDD" id="cd12797">
    <property type="entry name" value="M23_peptidase"/>
    <property type="match status" value="1"/>
</dbReference>
<feature type="transmembrane region" description="Helical" evidence="2">
    <location>
        <begin position="240"/>
        <end position="262"/>
    </location>
</feature>
<proteinExistence type="predicted"/>
<dbReference type="SUPFAM" id="SSF51261">
    <property type="entry name" value="Duplicated hybrid motif"/>
    <property type="match status" value="1"/>
</dbReference>
<feature type="region of interest" description="Disordered" evidence="1">
    <location>
        <begin position="180"/>
        <end position="229"/>
    </location>
</feature>
<evidence type="ECO:0000313" key="4">
    <source>
        <dbReference type="EMBL" id="AWB94536.1"/>
    </source>
</evidence>
<dbReference type="Gene3D" id="2.70.70.10">
    <property type="entry name" value="Glucose Permease (Domain IIA)"/>
    <property type="match status" value="1"/>
</dbReference>
<dbReference type="InterPro" id="IPR011055">
    <property type="entry name" value="Dup_hybrid_motif"/>
</dbReference>
<feature type="compositionally biased region" description="Low complexity" evidence="1">
    <location>
        <begin position="180"/>
        <end position="189"/>
    </location>
</feature>
<dbReference type="EMBL" id="CP028913">
    <property type="protein sequence ID" value="AWB94536.1"/>
    <property type="molecule type" value="Genomic_DNA"/>
</dbReference>
<evidence type="ECO:0000259" key="3">
    <source>
        <dbReference type="Pfam" id="PF01551"/>
    </source>
</evidence>
<dbReference type="Pfam" id="PF01551">
    <property type="entry name" value="Peptidase_M23"/>
    <property type="match status" value="1"/>
</dbReference>
<feature type="compositionally biased region" description="Low complexity" evidence="1">
    <location>
        <begin position="31"/>
        <end position="45"/>
    </location>
</feature>
<dbReference type="Proteomes" id="UP000244729">
    <property type="component" value="Chromosome"/>
</dbReference>
<dbReference type="InterPro" id="IPR050570">
    <property type="entry name" value="Cell_wall_metabolism_enzyme"/>
</dbReference>
<feature type="region of interest" description="Disordered" evidence="1">
    <location>
        <begin position="86"/>
        <end position="135"/>
    </location>
</feature>
<dbReference type="PANTHER" id="PTHR21666">
    <property type="entry name" value="PEPTIDASE-RELATED"/>
    <property type="match status" value="1"/>
</dbReference>
<feature type="domain" description="M23ase beta-sheet core" evidence="3">
    <location>
        <begin position="354"/>
        <end position="457"/>
    </location>
</feature>
<protein>
    <submittedName>
        <fullName evidence="4">M23 family peptidase</fullName>
    </submittedName>
</protein>
<evidence type="ECO:0000313" key="5">
    <source>
        <dbReference type="Proteomes" id="UP000244729"/>
    </source>
</evidence>
<dbReference type="PANTHER" id="PTHR21666:SF270">
    <property type="entry name" value="MUREIN HYDROLASE ACTIVATOR ENVC"/>
    <property type="match status" value="1"/>
</dbReference>
<keyword evidence="2" id="KW-0472">Membrane</keyword>
<feature type="compositionally biased region" description="Low complexity" evidence="1">
    <location>
        <begin position="197"/>
        <end position="224"/>
    </location>
</feature>
<dbReference type="GO" id="GO:0004222">
    <property type="term" value="F:metalloendopeptidase activity"/>
    <property type="evidence" value="ECO:0007669"/>
    <property type="project" value="TreeGrafter"/>
</dbReference>
<sequence>MSTDASWQPRLAPAAAPAALSDQALLRPRRSAASTAPALAAGAPRIPTSPAEPVDRPVGRNSAFAVSRPAPAPEVAVDALFAGLATDAPETESSGDAPRRERASEALRASRAERKAAKSVEGTTDTPRNSFPAEPVREAEAVVDDFAALIAASAGAAPVAPAVAQAGAVAPPAVRVAADSTPAAPAAEAPTERPRRAASTVPRRNPARTPAAATAPSGPVGPAAKSRVTRSSRIARVSSGFAAMGFAALLAVATSVPALSLLSPADVQAMALTGDALGSEPGQQVEITGGTLAQTVEREAYATQTIDEYARAAGIRAEATFTNNPAGTVQWPFAVGVHIGDQFGYRDCAGCSSDHGGQDFNPGLGAEIQSIADGTVANSTDSGGSLGVVMMIDHVIDGERITSVYAHMEYGSRRFETGDTVRVGDVIGQTGDTGMSTGPHLHFEIRLGGMGGTKVDPLVWLYENTN</sequence>
<evidence type="ECO:0000256" key="2">
    <source>
        <dbReference type="SAM" id="Phobius"/>
    </source>
</evidence>
<keyword evidence="5" id="KW-1185">Reference proteome</keyword>
<dbReference type="KEGG" id="agm:DCE93_01660"/>